<proteinExistence type="predicted"/>
<dbReference type="Proteomes" id="UP000759537">
    <property type="component" value="Unassembled WGS sequence"/>
</dbReference>
<reference evidence="1" key="1">
    <citation type="submission" date="2019-10" db="EMBL/GenBank/DDBJ databases">
        <authorList>
            <consortium name="DOE Joint Genome Institute"/>
            <person name="Kuo A."/>
            <person name="Miyauchi S."/>
            <person name="Kiss E."/>
            <person name="Drula E."/>
            <person name="Kohler A."/>
            <person name="Sanchez-Garcia M."/>
            <person name="Andreopoulos B."/>
            <person name="Barry K.W."/>
            <person name="Bonito G."/>
            <person name="Buee M."/>
            <person name="Carver A."/>
            <person name="Chen C."/>
            <person name="Cichocki N."/>
            <person name="Clum A."/>
            <person name="Culley D."/>
            <person name="Crous P.W."/>
            <person name="Fauchery L."/>
            <person name="Girlanda M."/>
            <person name="Hayes R."/>
            <person name="Keri Z."/>
            <person name="LaButti K."/>
            <person name="Lipzen A."/>
            <person name="Lombard V."/>
            <person name="Magnuson J."/>
            <person name="Maillard F."/>
            <person name="Morin E."/>
            <person name="Murat C."/>
            <person name="Nolan M."/>
            <person name="Ohm R."/>
            <person name="Pangilinan J."/>
            <person name="Pereira M."/>
            <person name="Perotto S."/>
            <person name="Peter M."/>
            <person name="Riley R."/>
            <person name="Sitrit Y."/>
            <person name="Stielow B."/>
            <person name="Szollosi G."/>
            <person name="Zifcakova L."/>
            <person name="Stursova M."/>
            <person name="Spatafora J.W."/>
            <person name="Tedersoo L."/>
            <person name="Vaario L.-M."/>
            <person name="Yamada A."/>
            <person name="Yan M."/>
            <person name="Wang P."/>
            <person name="Xu J."/>
            <person name="Bruns T."/>
            <person name="Baldrian P."/>
            <person name="Vilgalys R."/>
            <person name="Henrissat B."/>
            <person name="Grigoriev I.V."/>
            <person name="Hibbett D."/>
            <person name="Nagy L.G."/>
            <person name="Martin F.M."/>
        </authorList>
    </citation>
    <scope>NUCLEOTIDE SEQUENCE</scope>
    <source>
        <strain evidence="1">Prilba</strain>
    </source>
</reference>
<feature type="non-terminal residue" evidence="1">
    <location>
        <position position="102"/>
    </location>
</feature>
<evidence type="ECO:0000313" key="2">
    <source>
        <dbReference type="Proteomes" id="UP000759537"/>
    </source>
</evidence>
<evidence type="ECO:0000313" key="1">
    <source>
        <dbReference type="EMBL" id="KAF8478397.1"/>
    </source>
</evidence>
<organism evidence="1 2">
    <name type="scientific">Russula ochroleuca</name>
    <dbReference type="NCBI Taxonomy" id="152965"/>
    <lineage>
        <taxon>Eukaryota</taxon>
        <taxon>Fungi</taxon>
        <taxon>Dikarya</taxon>
        <taxon>Basidiomycota</taxon>
        <taxon>Agaricomycotina</taxon>
        <taxon>Agaricomycetes</taxon>
        <taxon>Russulales</taxon>
        <taxon>Russulaceae</taxon>
        <taxon>Russula</taxon>
    </lineage>
</organism>
<protein>
    <recommendedName>
        <fullName evidence="3">Gag protein</fullName>
    </recommendedName>
</protein>
<accession>A0A9P5T7D6</accession>
<reference evidence="1" key="2">
    <citation type="journal article" date="2020" name="Nat. Commun.">
        <title>Large-scale genome sequencing of mycorrhizal fungi provides insights into the early evolution of symbiotic traits.</title>
        <authorList>
            <person name="Miyauchi S."/>
            <person name="Kiss E."/>
            <person name="Kuo A."/>
            <person name="Drula E."/>
            <person name="Kohler A."/>
            <person name="Sanchez-Garcia M."/>
            <person name="Morin E."/>
            <person name="Andreopoulos B."/>
            <person name="Barry K.W."/>
            <person name="Bonito G."/>
            <person name="Buee M."/>
            <person name="Carver A."/>
            <person name="Chen C."/>
            <person name="Cichocki N."/>
            <person name="Clum A."/>
            <person name="Culley D."/>
            <person name="Crous P.W."/>
            <person name="Fauchery L."/>
            <person name="Girlanda M."/>
            <person name="Hayes R.D."/>
            <person name="Keri Z."/>
            <person name="LaButti K."/>
            <person name="Lipzen A."/>
            <person name="Lombard V."/>
            <person name="Magnuson J."/>
            <person name="Maillard F."/>
            <person name="Murat C."/>
            <person name="Nolan M."/>
            <person name="Ohm R.A."/>
            <person name="Pangilinan J."/>
            <person name="Pereira M.F."/>
            <person name="Perotto S."/>
            <person name="Peter M."/>
            <person name="Pfister S."/>
            <person name="Riley R."/>
            <person name="Sitrit Y."/>
            <person name="Stielow J.B."/>
            <person name="Szollosi G."/>
            <person name="Zifcakova L."/>
            <person name="Stursova M."/>
            <person name="Spatafora J.W."/>
            <person name="Tedersoo L."/>
            <person name="Vaario L.M."/>
            <person name="Yamada A."/>
            <person name="Yan M."/>
            <person name="Wang P."/>
            <person name="Xu J."/>
            <person name="Bruns T."/>
            <person name="Baldrian P."/>
            <person name="Vilgalys R."/>
            <person name="Dunand C."/>
            <person name="Henrissat B."/>
            <person name="Grigoriev I.V."/>
            <person name="Hibbett D."/>
            <person name="Nagy L.G."/>
            <person name="Martin F.M."/>
        </authorList>
    </citation>
    <scope>NUCLEOTIDE SEQUENCE</scope>
    <source>
        <strain evidence="1">Prilba</strain>
    </source>
</reference>
<dbReference type="EMBL" id="WHVB01000011">
    <property type="protein sequence ID" value="KAF8478397.1"/>
    <property type="molecule type" value="Genomic_DNA"/>
</dbReference>
<dbReference type="AlphaFoldDB" id="A0A9P5T7D6"/>
<sequence>WTKQNNMAMGNIVLHTNTSIQQEIAELTAAETMWNQLLTKYGTPTVTGVFRDFKEALNICIKADGHPGNQIDRMVTAFQQCAASSILVPKQLQAMILLAAMP</sequence>
<feature type="non-terminal residue" evidence="1">
    <location>
        <position position="1"/>
    </location>
</feature>
<dbReference type="OrthoDB" id="3032860at2759"/>
<evidence type="ECO:0008006" key="3">
    <source>
        <dbReference type="Google" id="ProtNLM"/>
    </source>
</evidence>
<keyword evidence="2" id="KW-1185">Reference proteome</keyword>
<gene>
    <name evidence="1" type="ORF">DFH94DRAFT_601192</name>
</gene>
<comment type="caution">
    <text evidence="1">The sequence shown here is derived from an EMBL/GenBank/DDBJ whole genome shotgun (WGS) entry which is preliminary data.</text>
</comment>
<name>A0A9P5T7D6_9AGAM</name>